<dbReference type="PANTHER" id="PTHR17630:SF44">
    <property type="entry name" value="PROTEIN AIM2"/>
    <property type="match status" value="1"/>
</dbReference>
<proteinExistence type="predicted"/>
<dbReference type="Pfam" id="PF01738">
    <property type="entry name" value="DLH"/>
    <property type="match status" value="1"/>
</dbReference>
<sequence>MASCDNCKKGYELPGEPTGSIIPEFNGAYLAKGPEGYTKRAVVYLTDIFGLPLKNSKIMADELAQKLSCDVWIPDLFDGKPILTAEELEPLMPDRAGVVMTLSQKLQVFFKMITRIFAFYANRPAVSETRATAFIKKIREEKQYETVGAVGYCWEDMVCVRIGCDPSLANSLVICHPGSITINQIKAIKVPAAWACAEDDMSFGPALRQEAEAVFRGREGKEDYVENEFKDYKGTAHGFACRPNLNIPEVKEGYEQAFEQTVTWFNKTLPA</sequence>
<evidence type="ECO:0000313" key="3">
    <source>
        <dbReference type="Proteomes" id="UP000076532"/>
    </source>
</evidence>
<dbReference type="GO" id="GO:0016787">
    <property type="term" value="F:hydrolase activity"/>
    <property type="evidence" value="ECO:0007669"/>
    <property type="project" value="InterPro"/>
</dbReference>
<dbReference type="SUPFAM" id="SSF53474">
    <property type="entry name" value="alpha/beta-Hydrolases"/>
    <property type="match status" value="1"/>
</dbReference>
<dbReference type="InterPro" id="IPR029058">
    <property type="entry name" value="AB_hydrolase_fold"/>
</dbReference>
<accession>A0A166WDT7</accession>
<dbReference type="EMBL" id="KV417482">
    <property type="protein sequence ID" value="KZP33655.1"/>
    <property type="molecule type" value="Genomic_DNA"/>
</dbReference>
<dbReference type="Proteomes" id="UP000076532">
    <property type="component" value="Unassembled WGS sequence"/>
</dbReference>
<feature type="domain" description="Dienelactone hydrolase" evidence="1">
    <location>
        <begin position="29"/>
        <end position="268"/>
    </location>
</feature>
<gene>
    <name evidence="2" type="ORF">FIBSPDRAFT_924598</name>
</gene>
<name>A0A166WDT7_9AGAM</name>
<reference evidence="2 3" key="1">
    <citation type="journal article" date="2016" name="Mol. Biol. Evol.">
        <title>Comparative Genomics of Early-Diverging Mushroom-Forming Fungi Provides Insights into the Origins of Lignocellulose Decay Capabilities.</title>
        <authorList>
            <person name="Nagy L.G."/>
            <person name="Riley R."/>
            <person name="Tritt A."/>
            <person name="Adam C."/>
            <person name="Daum C."/>
            <person name="Floudas D."/>
            <person name="Sun H."/>
            <person name="Yadav J.S."/>
            <person name="Pangilinan J."/>
            <person name="Larsson K.H."/>
            <person name="Matsuura K."/>
            <person name="Barry K."/>
            <person name="Labutti K."/>
            <person name="Kuo R."/>
            <person name="Ohm R.A."/>
            <person name="Bhattacharya S.S."/>
            <person name="Shirouzu T."/>
            <person name="Yoshinaga Y."/>
            <person name="Martin F.M."/>
            <person name="Grigoriev I.V."/>
            <person name="Hibbett D.S."/>
        </authorList>
    </citation>
    <scope>NUCLEOTIDE SEQUENCE [LARGE SCALE GENOMIC DNA]</scope>
    <source>
        <strain evidence="2 3">CBS 109695</strain>
    </source>
</reference>
<dbReference type="STRING" id="436010.A0A166WDT7"/>
<dbReference type="Gene3D" id="3.40.50.1820">
    <property type="entry name" value="alpha/beta hydrolase"/>
    <property type="match status" value="1"/>
</dbReference>
<dbReference type="OrthoDB" id="10019231at2759"/>
<evidence type="ECO:0000259" key="1">
    <source>
        <dbReference type="Pfam" id="PF01738"/>
    </source>
</evidence>
<dbReference type="InterPro" id="IPR002925">
    <property type="entry name" value="Dienelactn_hydro"/>
</dbReference>
<evidence type="ECO:0000313" key="2">
    <source>
        <dbReference type="EMBL" id="KZP33655.1"/>
    </source>
</evidence>
<dbReference type="PANTHER" id="PTHR17630">
    <property type="entry name" value="DIENELACTONE HYDROLASE"/>
    <property type="match status" value="1"/>
</dbReference>
<keyword evidence="3" id="KW-1185">Reference proteome</keyword>
<protein>
    <recommendedName>
        <fullName evidence="1">Dienelactone hydrolase domain-containing protein</fullName>
    </recommendedName>
</protein>
<dbReference type="AlphaFoldDB" id="A0A166WDT7"/>
<organism evidence="2 3">
    <name type="scientific">Athelia psychrophila</name>
    <dbReference type="NCBI Taxonomy" id="1759441"/>
    <lineage>
        <taxon>Eukaryota</taxon>
        <taxon>Fungi</taxon>
        <taxon>Dikarya</taxon>
        <taxon>Basidiomycota</taxon>
        <taxon>Agaricomycotina</taxon>
        <taxon>Agaricomycetes</taxon>
        <taxon>Agaricomycetidae</taxon>
        <taxon>Atheliales</taxon>
        <taxon>Atheliaceae</taxon>
        <taxon>Athelia</taxon>
    </lineage>
</organism>